<accession>A0ABW2QQY4</accession>
<reference evidence="4" key="1">
    <citation type="journal article" date="2019" name="Int. J. Syst. Evol. Microbiol.">
        <title>The Global Catalogue of Microorganisms (GCM) 10K type strain sequencing project: providing services to taxonomists for standard genome sequencing and annotation.</title>
        <authorList>
            <consortium name="The Broad Institute Genomics Platform"/>
            <consortium name="The Broad Institute Genome Sequencing Center for Infectious Disease"/>
            <person name="Wu L."/>
            <person name="Ma J."/>
        </authorList>
    </citation>
    <scope>NUCLEOTIDE SEQUENCE [LARGE SCALE GENOMIC DNA]</scope>
    <source>
        <strain evidence="4">CGMCC 1.12371</strain>
    </source>
</reference>
<protein>
    <submittedName>
        <fullName evidence="3">Class I adenylate-forming enzyme family protein</fullName>
    </submittedName>
</protein>
<evidence type="ECO:0000313" key="4">
    <source>
        <dbReference type="Proteomes" id="UP001596501"/>
    </source>
</evidence>
<dbReference type="InterPro" id="IPR042099">
    <property type="entry name" value="ANL_N_sf"/>
</dbReference>
<dbReference type="PANTHER" id="PTHR24096:SF267">
    <property type="entry name" value="MALONATE--COA LIGASE ACSF3, MITOCHONDRIAL"/>
    <property type="match status" value="1"/>
</dbReference>
<comment type="caution">
    <text evidence="3">The sequence shown here is derived from an EMBL/GenBank/DDBJ whole genome shotgun (WGS) entry which is preliminary data.</text>
</comment>
<evidence type="ECO:0000313" key="3">
    <source>
        <dbReference type="EMBL" id="MFC7411507.1"/>
    </source>
</evidence>
<dbReference type="InterPro" id="IPR025110">
    <property type="entry name" value="AMP-bd_C"/>
</dbReference>
<evidence type="ECO:0000259" key="1">
    <source>
        <dbReference type="Pfam" id="PF00501"/>
    </source>
</evidence>
<dbReference type="Pfam" id="PF00501">
    <property type="entry name" value="AMP-binding"/>
    <property type="match status" value="1"/>
</dbReference>
<dbReference type="InterPro" id="IPR045851">
    <property type="entry name" value="AMP-bd_C_sf"/>
</dbReference>
<dbReference type="Proteomes" id="UP001596501">
    <property type="component" value="Unassembled WGS sequence"/>
</dbReference>
<dbReference type="PANTHER" id="PTHR24096">
    <property type="entry name" value="LONG-CHAIN-FATTY-ACID--COA LIGASE"/>
    <property type="match status" value="1"/>
</dbReference>
<dbReference type="EMBL" id="JBHTCA010000034">
    <property type="protein sequence ID" value="MFC7411507.1"/>
    <property type="molecule type" value="Genomic_DNA"/>
</dbReference>
<organism evidence="3 4">
    <name type="scientific">Hydrogenophaga atypica</name>
    <dbReference type="NCBI Taxonomy" id="249409"/>
    <lineage>
        <taxon>Bacteria</taxon>
        <taxon>Pseudomonadati</taxon>
        <taxon>Pseudomonadota</taxon>
        <taxon>Betaproteobacteria</taxon>
        <taxon>Burkholderiales</taxon>
        <taxon>Comamonadaceae</taxon>
        <taxon>Hydrogenophaga</taxon>
    </lineage>
</organism>
<dbReference type="InterPro" id="IPR000873">
    <property type="entry name" value="AMP-dep_synth/lig_dom"/>
</dbReference>
<gene>
    <name evidence="3" type="ORF">ACFQPB_21840</name>
</gene>
<dbReference type="RefSeq" id="WP_382228018.1">
    <property type="nucleotide sequence ID" value="NZ_JBHTCA010000034.1"/>
</dbReference>
<dbReference type="Gene3D" id="3.40.50.12780">
    <property type="entry name" value="N-terminal domain of ligase-like"/>
    <property type="match status" value="1"/>
</dbReference>
<keyword evidence="4" id="KW-1185">Reference proteome</keyword>
<dbReference type="Pfam" id="PF13193">
    <property type="entry name" value="AMP-binding_C"/>
    <property type="match status" value="1"/>
</dbReference>
<dbReference type="SUPFAM" id="SSF56801">
    <property type="entry name" value="Acetyl-CoA synthetase-like"/>
    <property type="match status" value="1"/>
</dbReference>
<evidence type="ECO:0000259" key="2">
    <source>
        <dbReference type="Pfam" id="PF13193"/>
    </source>
</evidence>
<dbReference type="Gene3D" id="3.30.300.30">
    <property type="match status" value="1"/>
</dbReference>
<name>A0ABW2QQY4_9BURK</name>
<feature type="domain" description="AMP-dependent synthetase/ligase" evidence="1">
    <location>
        <begin position="15"/>
        <end position="387"/>
    </location>
</feature>
<sequence>MKMNFCRVMRLMTMRFSDRQAIVNVERGRSYSYHDYHLLTNRIADALQNALAIGKGDKFLLILENDNLSLMTLPTVLKQEGTVVMTNLRDAPEEHARQVELVKPKVVFIETRLLDGYYAMLRAAGCEIVVMDDPTPEQAACPGVHAFWNLVDTASELDIDDVELDDDEHIFMLRFTGGTTGQGKCAMYSIANLMACRDSGFGNPDLGFNGHTRMLHVAPLSHGTLIPFIPTFYAGGTNITLNQLDLEQWRQTVEQQRVTHSFLVPTVLYRLLELQRANPRDFSSLNTVIYGASPMSPAKLEDLITCFGPIFAQAYAATEVPMFVSALDKAEHETARTSGGGIKHLSSAGRPTPGVEVFVTDEQGKPLPTGQCGEIRIRSRGIIKGYYNNAETTAAEIADGAWKSGDLGYIDEDGYLYIVDRLKDMIISGGFNVYAIEVEAALASHPAVVMSAVVGIPNPEWGETVHAEVVLRPGASVEATELIAHAKEKLGGYKAPKSIVFVDQLPTSAVGKVLRRAVKEKYWQNMQRKVS</sequence>
<feature type="domain" description="AMP-binding enzyme C-terminal" evidence="2">
    <location>
        <begin position="437"/>
        <end position="512"/>
    </location>
</feature>
<proteinExistence type="predicted"/>